<dbReference type="GO" id="GO:0009252">
    <property type="term" value="P:peptidoglycan biosynthetic process"/>
    <property type="evidence" value="ECO:0007669"/>
    <property type="project" value="UniProtKB-UniPathway"/>
</dbReference>
<gene>
    <name evidence="18" type="ORF">Thewi_1282</name>
</gene>
<evidence type="ECO:0000256" key="11">
    <source>
        <dbReference type="ARBA" id="ARBA00023316"/>
    </source>
</evidence>
<keyword evidence="16" id="KW-1133">Transmembrane helix</keyword>
<dbReference type="PANTHER" id="PTHR21581">
    <property type="entry name" value="D-ALANYL-D-ALANINE CARBOXYPEPTIDASE"/>
    <property type="match status" value="1"/>
</dbReference>
<dbReference type="KEGG" id="twi:Thewi_1282"/>
<dbReference type="PRINTS" id="PR00725">
    <property type="entry name" value="DADACBPTASE1"/>
</dbReference>
<dbReference type="GO" id="GO:0009002">
    <property type="term" value="F:serine-type D-Ala-D-Ala carboxypeptidase activity"/>
    <property type="evidence" value="ECO:0007669"/>
    <property type="project" value="UniProtKB-EC"/>
</dbReference>
<evidence type="ECO:0000256" key="15">
    <source>
        <dbReference type="RuleBase" id="RU004016"/>
    </source>
</evidence>
<dbReference type="InterPro" id="IPR015956">
    <property type="entry name" value="Peniciliin-bd_prot_C_sf"/>
</dbReference>
<evidence type="ECO:0000256" key="12">
    <source>
        <dbReference type="ARBA" id="ARBA00034000"/>
    </source>
</evidence>
<evidence type="ECO:0000256" key="7">
    <source>
        <dbReference type="ARBA" id="ARBA00022729"/>
    </source>
</evidence>
<feature type="active site" description="Acyl-ester intermediate" evidence="13">
    <location>
        <position position="105"/>
    </location>
</feature>
<evidence type="ECO:0000256" key="8">
    <source>
        <dbReference type="ARBA" id="ARBA00022801"/>
    </source>
</evidence>
<dbReference type="HOGENOM" id="CLU_027070_7_3_9"/>
<keyword evidence="16" id="KW-0472">Membrane</keyword>
<feature type="active site" description="Proton acceptor" evidence="13">
    <location>
        <position position="108"/>
    </location>
</feature>
<dbReference type="Gene3D" id="3.40.710.10">
    <property type="entry name" value="DD-peptidase/beta-lactamase superfamily"/>
    <property type="match status" value="1"/>
</dbReference>
<dbReference type="GO" id="GO:0008360">
    <property type="term" value="P:regulation of cell shape"/>
    <property type="evidence" value="ECO:0007669"/>
    <property type="project" value="UniProtKB-KW"/>
</dbReference>
<evidence type="ECO:0000256" key="10">
    <source>
        <dbReference type="ARBA" id="ARBA00022984"/>
    </source>
</evidence>
<dbReference type="eggNOG" id="COG1686">
    <property type="taxonomic scope" value="Bacteria"/>
</dbReference>
<comment type="similarity">
    <text evidence="3 15">Belongs to the peptidase S11 family.</text>
</comment>
<evidence type="ECO:0000313" key="19">
    <source>
        <dbReference type="Proteomes" id="UP000008276"/>
    </source>
</evidence>
<evidence type="ECO:0000256" key="16">
    <source>
        <dbReference type="SAM" id="Phobius"/>
    </source>
</evidence>
<organism evidence="18 19">
    <name type="scientific">Thermoanaerobacter wiegelii Rt8.B1</name>
    <dbReference type="NCBI Taxonomy" id="697303"/>
    <lineage>
        <taxon>Bacteria</taxon>
        <taxon>Bacillati</taxon>
        <taxon>Bacillota</taxon>
        <taxon>Clostridia</taxon>
        <taxon>Thermoanaerobacterales</taxon>
        <taxon>Thermoanaerobacteraceae</taxon>
        <taxon>Thermoanaerobacter</taxon>
    </lineage>
</organism>
<evidence type="ECO:0000313" key="18">
    <source>
        <dbReference type="EMBL" id="AEM78705.1"/>
    </source>
</evidence>
<sequence>MSGRNNSTPSSVLCSISIYFKEIISKISLKSTLSLQFVLEQSERMWVKMKKFILYLFILLYFMSSVKVYAESYPSISAKAAIVMDQETGRVLYEKNSHEKLPMASTTKIMTLLVALEKGNLNDIVTVSKRAASVGGSSIWLSPGEKIDMESLLYGLMLNSGNDAATAIAEHIGGSVESFVEIMNQKAKEIGAYNTHFVTPSGLDIGIDDHYTTAYDLALITRYAFRYPKFTEIVSTKEKTIPWEGKEWDRYLRNKNKLLWIYEGADGVKTGFTNKAGRCLVSSATREGRRFIAVVLNSPPMWEDSMKILDYAFSKYKPYKVLEKGELIKKVKVEGGKENTVSVVSEKACVIPALEEEKQNVNLEFYLPKSVKAPVEKGEKIGYVTVKIGEEKVCDVNCVALKKVEQEEFGYNFQKIIKNWLKVLNPS</sequence>
<dbReference type="PANTHER" id="PTHR21581:SF33">
    <property type="entry name" value="D-ALANYL-D-ALANINE CARBOXYPEPTIDASE DACB"/>
    <property type="match status" value="1"/>
</dbReference>
<dbReference type="MEROPS" id="S11.004"/>
<dbReference type="STRING" id="697303.Thewi_1282"/>
<dbReference type="GO" id="GO:0071555">
    <property type="term" value="P:cell wall organization"/>
    <property type="evidence" value="ECO:0007669"/>
    <property type="project" value="UniProtKB-KW"/>
</dbReference>
<evidence type="ECO:0000256" key="9">
    <source>
        <dbReference type="ARBA" id="ARBA00022960"/>
    </source>
</evidence>
<dbReference type="GO" id="GO:0006508">
    <property type="term" value="P:proteolysis"/>
    <property type="evidence" value="ECO:0007669"/>
    <property type="project" value="UniProtKB-KW"/>
</dbReference>
<comment type="pathway">
    <text evidence="2">Cell wall biogenesis; peptidoglycan biosynthesis.</text>
</comment>
<evidence type="ECO:0000256" key="6">
    <source>
        <dbReference type="ARBA" id="ARBA00022670"/>
    </source>
</evidence>
<keyword evidence="11" id="KW-0961">Cell wall biogenesis/degradation</keyword>
<feature type="binding site" evidence="14">
    <location>
        <position position="269"/>
    </location>
    <ligand>
        <name>substrate</name>
    </ligand>
</feature>
<comment type="function">
    <text evidence="1">Removes C-terminal D-alanyl residues from sugar-peptide cell wall precursors.</text>
</comment>
<name>G2MWF7_9THEO</name>
<dbReference type="Pfam" id="PF07943">
    <property type="entry name" value="PBP5_C"/>
    <property type="match status" value="1"/>
</dbReference>
<dbReference type="SMART" id="SM00936">
    <property type="entry name" value="PBP5_C"/>
    <property type="match status" value="1"/>
</dbReference>
<keyword evidence="8" id="KW-0378">Hydrolase</keyword>
<accession>G2MWF7</accession>
<evidence type="ECO:0000256" key="14">
    <source>
        <dbReference type="PIRSR" id="PIRSR618044-2"/>
    </source>
</evidence>
<proteinExistence type="inferred from homology"/>
<dbReference type="EMBL" id="CP002991">
    <property type="protein sequence ID" value="AEM78705.1"/>
    <property type="molecule type" value="Genomic_DNA"/>
</dbReference>
<dbReference type="InterPro" id="IPR012338">
    <property type="entry name" value="Beta-lactam/transpept-like"/>
</dbReference>
<feature type="transmembrane region" description="Helical" evidence="16">
    <location>
        <begin position="52"/>
        <end position="70"/>
    </location>
</feature>
<dbReference type="InterPro" id="IPR018044">
    <property type="entry name" value="Peptidase_S11"/>
</dbReference>
<dbReference type="InterPro" id="IPR037167">
    <property type="entry name" value="Peptidase_S11_C_sf"/>
</dbReference>
<keyword evidence="19" id="KW-1185">Reference proteome</keyword>
<evidence type="ECO:0000256" key="1">
    <source>
        <dbReference type="ARBA" id="ARBA00003217"/>
    </source>
</evidence>
<evidence type="ECO:0000256" key="5">
    <source>
        <dbReference type="ARBA" id="ARBA00022645"/>
    </source>
</evidence>
<evidence type="ECO:0000256" key="4">
    <source>
        <dbReference type="ARBA" id="ARBA00012448"/>
    </source>
</evidence>
<dbReference type="Proteomes" id="UP000008276">
    <property type="component" value="Chromosome"/>
</dbReference>
<dbReference type="Gene3D" id="2.60.410.10">
    <property type="entry name" value="D-Ala-D-Ala carboxypeptidase, C-terminal domain"/>
    <property type="match status" value="1"/>
</dbReference>
<keyword evidence="16" id="KW-0812">Transmembrane</keyword>
<evidence type="ECO:0000259" key="17">
    <source>
        <dbReference type="SMART" id="SM00936"/>
    </source>
</evidence>
<feature type="domain" description="Peptidase S11 D-Ala-D-Ala carboxypeptidase A C-terminal" evidence="17">
    <location>
        <begin position="316"/>
        <end position="406"/>
    </location>
</feature>
<dbReference type="EC" id="3.4.16.4" evidence="4"/>
<feature type="active site" evidence="13">
    <location>
        <position position="160"/>
    </location>
</feature>
<keyword evidence="9" id="KW-0133">Cell shape</keyword>
<dbReference type="AlphaFoldDB" id="G2MWF7"/>
<dbReference type="Pfam" id="PF00768">
    <property type="entry name" value="Peptidase_S11"/>
    <property type="match status" value="1"/>
</dbReference>
<evidence type="ECO:0000256" key="13">
    <source>
        <dbReference type="PIRSR" id="PIRSR618044-1"/>
    </source>
</evidence>
<reference evidence="18 19" key="1">
    <citation type="submission" date="2011-08" db="EMBL/GenBank/DDBJ databases">
        <title>Complete sequence of Thermoanaerobacter wiegelii Rt8.B1.</title>
        <authorList>
            <consortium name="US DOE Joint Genome Institute"/>
            <person name="Lucas S."/>
            <person name="Han J."/>
            <person name="Lapidus A."/>
            <person name="Cheng J.-F."/>
            <person name="Goodwin L."/>
            <person name="Pitluck S."/>
            <person name="Peters L."/>
            <person name="Mikhailova N."/>
            <person name="Zeytun A."/>
            <person name="Daligault H."/>
            <person name="Detter J.C."/>
            <person name="Han C."/>
            <person name="Tapia R."/>
            <person name="Land M."/>
            <person name="Hauser L."/>
            <person name="Kyrpides N."/>
            <person name="Ivanova N."/>
            <person name="Pagani I."/>
            <person name="Hemme C."/>
            <person name="Woyke T."/>
        </authorList>
    </citation>
    <scope>NUCLEOTIDE SEQUENCE [LARGE SCALE GENOMIC DNA]</scope>
    <source>
        <strain evidence="18 19">Rt8.B1</strain>
    </source>
</reference>
<keyword evidence="10" id="KW-0573">Peptidoglycan synthesis</keyword>
<evidence type="ECO:0000256" key="2">
    <source>
        <dbReference type="ARBA" id="ARBA00004752"/>
    </source>
</evidence>
<dbReference type="SUPFAM" id="SSF69189">
    <property type="entry name" value="Penicillin-binding protein associated domain"/>
    <property type="match status" value="1"/>
</dbReference>
<dbReference type="UniPathway" id="UPA00219"/>
<comment type="catalytic activity">
    <reaction evidence="12">
        <text>Preferential cleavage: (Ac)2-L-Lys-D-Ala-|-D-Ala. Also transpeptidation of peptidyl-alanyl moieties that are N-acyl substituents of D-alanine.</text>
        <dbReference type="EC" id="3.4.16.4"/>
    </reaction>
</comment>
<dbReference type="InterPro" id="IPR001967">
    <property type="entry name" value="Peptidase_S11_N"/>
</dbReference>
<dbReference type="SUPFAM" id="SSF56601">
    <property type="entry name" value="beta-lactamase/transpeptidase-like"/>
    <property type="match status" value="1"/>
</dbReference>
<dbReference type="InterPro" id="IPR012907">
    <property type="entry name" value="Peptidase_S11_C"/>
</dbReference>
<keyword evidence="7" id="KW-0732">Signal</keyword>
<keyword evidence="5 18" id="KW-0121">Carboxypeptidase</keyword>
<keyword evidence="6" id="KW-0645">Protease</keyword>
<evidence type="ECO:0000256" key="3">
    <source>
        <dbReference type="ARBA" id="ARBA00007164"/>
    </source>
</evidence>
<protein>
    <recommendedName>
        <fullName evidence="4">serine-type D-Ala-D-Ala carboxypeptidase</fullName>
        <ecNumber evidence="4">3.4.16.4</ecNumber>
    </recommendedName>
</protein>